<keyword evidence="8 9" id="KW-0539">Nucleus</keyword>
<keyword evidence="11" id="KW-1185">Reference proteome</keyword>
<dbReference type="Gene3D" id="3.30.420.10">
    <property type="entry name" value="Ribonuclease H-like superfamily/Ribonuclease H"/>
    <property type="match status" value="1"/>
</dbReference>
<comment type="catalytic activity">
    <reaction evidence="1 9">
        <text>Exonucleolytic cleavage of poly(A) to 5'-AMP.</text>
        <dbReference type="EC" id="3.1.13.4"/>
    </reaction>
</comment>
<dbReference type="GO" id="GO:0006397">
    <property type="term" value="P:mRNA processing"/>
    <property type="evidence" value="ECO:0007669"/>
    <property type="project" value="UniProtKB-KW"/>
</dbReference>
<comment type="domain">
    <text evidence="9">Contains a pseudo-UCH domain. This ubiquitin C-terminal hydrolase (UCH)-like or ubiquitin specific protease (USP)-like domain is predicted to be catalytically inactive because it lacks the active site catalytic triad characteristic of thiol proteases, with residues at the equivalent structural positions that are incompatible with catalysis, and it cannot bind ubiquitin. It functions as a structural scaffold for intra- and intermolecular interactions in the complex.</text>
</comment>
<sequence>MEFTRPVINSYESSDMIMYGNYVEEDYPEVIDTNLYSDEINGQMIRSEYEETQTILTDNCSQFGITATCFDTHENLLWVGNQLGYVSSYYSADMQKYTMFRVHSDEEIRSLLTTDSTLLVLTPTTLRCQMRRGLPIFTHSSENLNEMQCITQLGRSQDTILMGGHQDKLIEFNLNLCKETTIINAGENGCAILRQNANRTVCCGDPTGVIKLRDPRNISKIIYTVDAHTGSLSDFDVHDNLLVSCGFSNTHGSMILDQFLVVHDLRMMRSVSSIQMIIEPFLLRFMTSYSSRIAVVSTSGQCQLVDTVALSEQDMNLYQMSGVEEGAIALSMDVSPSSQAIIIGDNVSTLHLFTTASSRFNTLARDTIFAQPMEPLPCGPISVTDELADYSNIPLLPCDGPLASELPEKFLRNIYRKTPAIDKSILSTMKMKGTVGYAPNPNNRKRNQVAYFNTVSESKLSNSININNNSNNHSNDEECESPTFIAIPRRYRKIDLKFKSEDFDYEQYNKTGFSGLESSVPNSYCNPMLQVLYFLEPLRKILMSHLCQEEFCLSCELSFLFHMMNKSKGIPCHSGNFLRALRNAHDATALGLILPEHNNAELKNKINISILIQNWNRFILHQIHLEFLRSKKGLTDEQGKFVFKDIDFPSIGGQQIRKKIKNKEEDNNETEISRLFGCKQLHVNKCLKCNHEFSKQSNLMVCNLVYPESLDETPMSFCDLLQQSICPKQTTMTWCERCESFQQTLQTRTLKSLPAILTVNCAIESKQNKDFWQQQMDILVKQAVTKSGDQKTAPSTPTSFNKPCRYGTNCTRHSCRFMHPGQTPTVPETNSAISLSQLYYSHSWLPLRIKADLQPDGELTLIKYDDEEIDSKSSSSIYDLHAVVCYIHEDRKNLVSIVNVGQKDHEHISASNPSPQWYIFNDVSVSPVIGQEAVWFSLDWKVPCVLYWVSRNNTVTSDIENEISNPVITAKVFTESVCLNSSSNSNDVILPDQIPKSGELVAIDAEFVTLNQEESELRSDGRLATIKPVQMAVARISCIRGEGQHEGKPFIDDYISTQEQVVDYLTKFSGINPGDLDISKSSKNLTTLKSTYMKLRYLVDNGIKFIGHGLYNDFRMINLMVSPEQVIDTVALFRLPHQRNVSLRFLAWHFLGNKIQSLTHDSVEDARAALQLYQCYKKLEADGTLQAKLEELYKCGKEMHWTVPGE</sequence>
<keyword evidence="7 9" id="KW-0269">Exonuclease</keyword>
<dbReference type="GO" id="GO:0010606">
    <property type="term" value="P:positive regulation of cytoplasmic mRNA processing body assembly"/>
    <property type="evidence" value="ECO:0007669"/>
    <property type="project" value="UniProtKB-UniRule"/>
</dbReference>
<feature type="binding site" evidence="9">
    <location>
        <position position="1165"/>
    </location>
    <ligand>
        <name>a divalent metal cation</name>
        <dbReference type="ChEBI" id="CHEBI:60240"/>
        <note>catalytic</note>
    </ligand>
</feature>
<evidence type="ECO:0000256" key="1">
    <source>
        <dbReference type="ARBA" id="ARBA00001663"/>
    </source>
</evidence>
<comment type="activity regulation">
    <text evidence="9">Positively regulated by the regulatory subunit PAN3.</text>
</comment>
<keyword evidence="5 9" id="KW-0479">Metal-binding</keyword>
<dbReference type="Pfam" id="PF20770">
    <property type="entry name" value="PAN2_N"/>
    <property type="match status" value="1"/>
</dbReference>
<evidence type="ECO:0000259" key="10">
    <source>
        <dbReference type="PROSITE" id="PS50235"/>
    </source>
</evidence>
<protein>
    <recommendedName>
        <fullName evidence="9">PAN2-PAN3 deadenylation complex catalytic subunit PAN2</fullName>
        <ecNumber evidence="9">3.1.13.4</ecNumber>
    </recommendedName>
    <alternativeName>
        <fullName evidence="9">PAB1P-dependent poly(A)-specific ribonuclease</fullName>
    </alternativeName>
    <alternativeName>
        <fullName evidence="9">Poly(A)-nuclease deadenylation complex subunit 2</fullName>
        <shortName evidence="9">PAN deadenylation complex subunit 2</shortName>
    </alternativeName>
</protein>
<evidence type="ECO:0000256" key="2">
    <source>
        <dbReference type="ARBA" id="ARBA00022490"/>
    </source>
</evidence>
<dbReference type="InterPro" id="IPR028881">
    <property type="entry name" value="PAN2_UCH_dom"/>
</dbReference>
<feature type="binding site" evidence="9">
    <location>
        <position position="1004"/>
    </location>
    <ligand>
        <name>a divalent metal cation</name>
        <dbReference type="ChEBI" id="CHEBI:60240"/>
        <note>catalytic</note>
    </ligand>
</feature>
<comment type="similarity">
    <text evidence="9">Belongs to the peptidase C19 family. PAN2 subfamily.</text>
</comment>
<comment type="cofactor">
    <cofactor evidence="9">
        <name>a divalent metal cation</name>
        <dbReference type="ChEBI" id="CHEBI:60240"/>
    </cofactor>
    <text evidence="9">Binds 2 metal cations per subunit in the catalytic exonuclease domain.</text>
</comment>
<comment type="caution">
    <text evidence="9">Lacks conserved residue(s) required for the propagation of feature annotation.</text>
</comment>
<name>A0A8B8GLS4_9HEMI</name>
<dbReference type="EC" id="3.1.13.4" evidence="9"/>
<dbReference type="InterPro" id="IPR013520">
    <property type="entry name" value="Ribonucl_H"/>
</dbReference>
<feature type="binding site" evidence="9">
    <location>
        <position position="1006"/>
    </location>
    <ligand>
        <name>a divalent metal cation</name>
        <dbReference type="ChEBI" id="CHEBI:60240"/>
        <note>catalytic</note>
    </ligand>
</feature>
<dbReference type="GO" id="GO:0046872">
    <property type="term" value="F:metal ion binding"/>
    <property type="evidence" value="ECO:0007669"/>
    <property type="project" value="UniProtKB-KW"/>
</dbReference>
<dbReference type="SUPFAM" id="SSF50978">
    <property type="entry name" value="WD40 repeat-like"/>
    <property type="match status" value="1"/>
</dbReference>
<evidence type="ECO:0000256" key="3">
    <source>
        <dbReference type="ARBA" id="ARBA00022664"/>
    </source>
</evidence>
<dbReference type="OrthoDB" id="16516at2759"/>
<dbReference type="InterPro" id="IPR038765">
    <property type="entry name" value="Papain-like_cys_pep_sf"/>
</dbReference>
<accession>A0A8B8GLS4</accession>
<dbReference type="SMART" id="SM00479">
    <property type="entry name" value="EXOIII"/>
    <property type="match status" value="1"/>
</dbReference>
<dbReference type="InterPro" id="IPR028889">
    <property type="entry name" value="USP"/>
</dbReference>
<dbReference type="CDD" id="cd06143">
    <property type="entry name" value="PAN2_exo"/>
    <property type="match status" value="1"/>
</dbReference>
<feature type="binding site" evidence="9">
    <location>
        <position position="1113"/>
    </location>
    <ligand>
        <name>a divalent metal cation</name>
        <dbReference type="ChEBI" id="CHEBI:60240"/>
        <note>catalytic</note>
    </ligand>
</feature>
<dbReference type="GO" id="GO:0004535">
    <property type="term" value="F:poly(A)-specific ribonuclease activity"/>
    <property type="evidence" value="ECO:0007669"/>
    <property type="project" value="UniProtKB-UniRule"/>
</dbReference>
<dbReference type="GeneID" id="112693379"/>
<comment type="domain">
    <text evidence="9">The linker, or PAN3 interaction domain (PID), between the WD40 repeats and the pseudo-UCH domain mediates interaction with PAN3.</text>
</comment>
<dbReference type="CTD" id="9924"/>
<dbReference type="InterPro" id="IPR015943">
    <property type="entry name" value="WD40/YVTN_repeat-like_dom_sf"/>
</dbReference>
<dbReference type="RefSeq" id="XP_025424199.1">
    <property type="nucleotide sequence ID" value="XM_025568414.1"/>
</dbReference>
<evidence type="ECO:0000313" key="12">
    <source>
        <dbReference type="RefSeq" id="XP_025424199.1"/>
    </source>
</evidence>
<dbReference type="InterPro" id="IPR030843">
    <property type="entry name" value="PAN2"/>
</dbReference>
<proteinExistence type="inferred from homology"/>
<dbReference type="Proteomes" id="UP000694846">
    <property type="component" value="Unplaced"/>
</dbReference>
<dbReference type="Gene3D" id="2.130.10.10">
    <property type="entry name" value="YVTN repeat-like/Quinoprotein amine dehydrogenase"/>
    <property type="match status" value="1"/>
</dbReference>
<dbReference type="InterPro" id="IPR050785">
    <property type="entry name" value="PAN2-PAN3_catalytic_subunit"/>
</dbReference>
<dbReference type="GO" id="GO:0000932">
    <property type="term" value="C:P-body"/>
    <property type="evidence" value="ECO:0007669"/>
    <property type="project" value="UniProtKB-SubCell"/>
</dbReference>
<dbReference type="GO" id="GO:0031251">
    <property type="term" value="C:PAN complex"/>
    <property type="evidence" value="ECO:0007669"/>
    <property type="project" value="UniProtKB-UniRule"/>
</dbReference>
<dbReference type="GO" id="GO:0005634">
    <property type="term" value="C:nucleus"/>
    <property type="evidence" value="ECO:0007669"/>
    <property type="project" value="UniProtKB-SubCell"/>
</dbReference>
<evidence type="ECO:0000256" key="6">
    <source>
        <dbReference type="ARBA" id="ARBA00022801"/>
    </source>
</evidence>
<comment type="subcellular location">
    <subcellularLocation>
        <location evidence="9">Cytoplasm</location>
        <location evidence="9">P-body</location>
    </subcellularLocation>
    <subcellularLocation>
        <location evidence="9">Nucleus</location>
    </subcellularLocation>
    <text evidence="9">Shuttles between nucleus and cytoplasm.</text>
</comment>
<dbReference type="Pfam" id="PF00929">
    <property type="entry name" value="RNase_T"/>
    <property type="match status" value="1"/>
</dbReference>
<dbReference type="AlphaFoldDB" id="A0A8B8GLS4"/>
<comment type="function">
    <text evidence="9">Catalytic subunit of the poly(A)-nuclease (PAN) deadenylation complex, one of two cytoplasmic mRNA deadenylases involved in general and miRNA-mediated mRNA turnover. PAN specifically shortens poly(A) tails of RNA and the activity is stimulated by poly(A)-binding protein (PABP). PAN deadenylation is followed by rapid degradation of the shortened mRNA tails by the CCR4-NOT complex. Deadenylated mRNAs are then degraded by two alternative mechanisms, namely exosome-mediated 3'-5' exonucleolytic degradation, or deadenlyation-dependent mRNA decaping and subsequent 5'-3' exonucleolytic degradation by XRN1.</text>
</comment>
<evidence type="ECO:0000313" key="11">
    <source>
        <dbReference type="Proteomes" id="UP000694846"/>
    </source>
</evidence>
<dbReference type="PROSITE" id="PS50235">
    <property type="entry name" value="USP_3"/>
    <property type="match status" value="1"/>
</dbReference>
<feature type="domain" description="USP" evidence="10">
    <location>
        <begin position="514"/>
        <end position="951"/>
    </location>
</feature>
<organism evidence="11 12">
    <name type="scientific">Sipha flava</name>
    <name type="common">yellow sugarcane aphid</name>
    <dbReference type="NCBI Taxonomy" id="143950"/>
    <lineage>
        <taxon>Eukaryota</taxon>
        <taxon>Metazoa</taxon>
        <taxon>Ecdysozoa</taxon>
        <taxon>Arthropoda</taxon>
        <taxon>Hexapoda</taxon>
        <taxon>Insecta</taxon>
        <taxon>Pterygota</taxon>
        <taxon>Neoptera</taxon>
        <taxon>Paraneoptera</taxon>
        <taxon>Hemiptera</taxon>
        <taxon>Sternorrhyncha</taxon>
        <taxon>Aphidomorpha</taxon>
        <taxon>Aphidoidea</taxon>
        <taxon>Aphididae</taxon>
        <taxon>Sipha</taxon>
    </lineage>
</organism>
<dbReference type="InterPro" id="IPR048841">
    <property type="entry name" value="PAN2_N"/>
</dbReference>
<dbReference type="InterPro" id="IPR036322">
    <property type="entry name" value="WD40_repeat_dom_sf"/>
</dbReference>
<evidence type="ECO:0000256" key="5">
    <source>
        <dbReference type="ARBA" id="ARBA00022723"/>
    </source>
</evidence>
<comment type="subunit">
    <text evidence="9">Forms a heterotrimer with an asymmetric homodimer of the regulatory subunit PAN3 to form the poly(A)-nuclease (PAN) deadenylation complex.</text>
</comment>
<dbReference type="GO" id="GO:0000289">
    <property type="term" value="P:nuclear-transcribed mRNA poly(A) tail shortening"/>
    <property type="evidence" value="ECO:0007669"/>
    <property type="project" value="UniProtKB-UniRule"/>
</dbReference>
<dbReference type="InterPro" id="IPR036397">
    <property type="entry name" value="RNaseH_sf"/>
</dbReference>
<reference evidence="12" key="1">
    <citation type="submission" date="2025-08" db="UniProtKB">
        <authorList>
            <consortium name="RefSeq"/>
        </authorList>
    </citation>
    <scope>IDENTIFICATION</scope>
    <source>
        <tissue evidence="12">Whole body</tissue>
    </source>
</reference>
<gene>
    <name evidence="12" type="primary">LOC112693379</name>
    <name evidence="9" type="synonym">PAN2</name>
</gene>
<dbReference type="SUPFAM" id="SSF54001">
    <property type="entry name" value="Cysteine proteinases"/>
    <property type="match status" value="1"/>
</dbReference>
<keyword evidence="3 9" id="KW-0507">mRNA processing</keyword>
<dbReference type="SUPFAM" id="SSF53098">
    <property type="entry name" value="Ribonuclease H-like"/>
    <property type="match status" value="1"/>
</dbReference>
<dbReference type="FunFam" id="3.30.420.10:FF:000011">
    <property type="entry name" value="PAN2-PAN3 deadenylation complex catalytic subunit PAN2"/>
    <property type="match status" value="1"/>
</dbReference>
<dbReference type="HAMAP" id="MF_03182">
    <property type="entry name" value="PAN2"/>
    <property type="match status" value="1"/>
</dbReference>
<dbReference type="GO" id="GO:0003676">
    <property type="term" value="F:nucleic acid binding"/>
    <property type="evidence" value="ECO:0007669"/>
    <property type="project" value="InterPro"/>
</dbReference>
<dbReference type="Pfam" id="PF13423">
    <property type="entry name" value="UCH_1"/>
    <property type="match status" value="1"/>
</dbReference>
<dbReference type="InterPro" id="IPR012337">
    <property type="entry name" value="RNaseH-like_sf"/>
</dbReference>
<dbReference type="PANTHER" id="PTHR15728:SF0">
    <property type="entry name" value="PAN2-PAN3 DEADENYLATION COMPLEX CATALYTIC SUBUNIT PAN2"/>
    <property type="match status" value="1"/>
</dbReference>
<evidence type="ECO:0000256" key="8">
    <source>
        <dbReference type="ARBA" id="ARBA00023242"/>
    </source>
</evidence>
<evidence type="ECO:0000256" key="4">
    <source>
        <dbReference type="ARBA" id="ARBA00022722"/>
    </source>
</evidence>
<dbReference type="PANTHER" id="PTHR15728">
    <property type="entry name" value="DEADENYLATION COMPLEX CATALYTIC SUBUNIT PAN2"/>
    <property type="match status" value="1"/>
</dbReference>
<evidence type="ECO:0000256" key="9">
    <source>
        <dbReference type="HAMAP-Rule" id="MF_03182"/>
    </source>
</evidence>
<dbReference type="FunFam" id="2.130.10.10:FF:000421">
    <property type="entry name" value="PAN2-PAN3 deadenylation complex catalytic subunit PAN2"/>
    <property type="match status" value="1"/>
</dbReference>
<evidence type="ECO:0000256" key="7">
    <source>
        <dbReference type="ARBA" id="ARBA00022839"/>
    </source>
</evidence>
<keyword evidence="6 9" id="KW-0378">Hydrolase</keyword>
<keyword evidence="4 9" id="KW-0540">Nuclease</keyword>
<dbReference type="Gene3D" id="3.90.70.10">
    <property type="entry name" value="Cysteine proteinases"/>
    <property type="match status" value="1"/>
</dbReference>
<keyword evidence="2 9" id="KW-0963">Cytoplasm</keyword>